<evidence type="ECO:0000313" key="2">
    <source>
        <dbReference type="EMBL" id="RIH92144.1"/>
    </source>
</evidence>
<dbReference type="SUPFAM" id="SSF54631">
    <property type="entry name" value="CBS-domain pair"/>
    <property type="match status" value="1"/>
</dbReference>
<keyword evidence="1" id="KW-0472">Membrane</keyword>
<proteinExistence type="predicted"/>
<keyword evidence="3" id="KW-1185">Reference proteome</keyword>
<dbReference type="AlphaFoldDB" id="A0A399F659"/>
<evidence type="ECO:0000313" key="3">
    <source>
        <dbReference type="Proteomes" id="UP000266178"/>
    </source>
</evidence>
<feature type="transmembrane region" description="Helical" evidence="1">
    <location>
        <begin position="47"/>
        <end position="69"/>
    </location>
</feature>
<dbReference type="Proteomes" id="UP000266178">
    <property type="component" value="Unassembled WGS sequence"/>
</dbReference>
<feature type="transmembrane region" description="Helical" evidence="1">
    <location>
        <begin position="12"/>
        <end position="35"/>
    </location>
</feature>
<reference evidence="2 3" key="1">
    <citation type="submission" date="2018-08" db="EMBL/GenBank/DDBJ databases">
        <title>Meiothermus granaticius genome AF-68 sequencing project.</title>
        <authorList>
            <person name="Da Costa M.S."/>
            <person name="Albuquerque L."/>
            <person name="Raposo P."/>
            <person name="Froufe H.J.C."/>
            <person name="Barroso C.S."/>
            <person name="Egas C."/>
        </authorList>
    </citation>
    <scope>NUCLEOTIDE SEQUENCE [LARGE SCALE GENOMIC DNA]</scope>
    <source>
        <strain evidence="2 3">AF-68</strain>
    </source>
</reference>
<gene>
    <name evidence="2" type="ORF">Mgrana_01923</name>
</gene>
<comment type="caution">
    <text evidence="2">The sequence shown here is derived from an EMBL/GenBank/DDBJ whole genome shotgun (WGS) entry which is preliminary data.</text>
</comment>
<dbReference type="InterPro" id="IPR046342">
    <property type="entry name" value="CBS_dom_sf"/>
</dbReference>
<protein>
    <recommendedName>
        <fullName evidence="4">CBS domain-containing protein</fullName>
    </recommendedName>
</protein>
<keyword evidence="1" id="KW-1133">Transmembrane helix</keyword>
<keyword evidence="1" id="KW-0812">Transmembrane</keyword>
<dbReference type="EMBL" id="QWLB01000024">
    <property type="protein sequence ID" value="RIH92144.1"/>
    <property type="molecule type" value="Genomic_DNA"/>
</dbReference>
<name>A0A399F659_9DEIN</name>
<evidence type="ECO:0008006" key="4">
    <source>
        <dbReference type="Google" id="ProtNLM"/>
    </source>
</evidence>
<accession>A0A399F659</accession>
<organism evidence="2 3">
    <name type="scientific">Meiothermus granaticius NBRC 107808</name>
    <dbReference type="NCBI Taxonomy" id="1227551"/>
    <lineage>
        <taxon>Bacteria</taxon>
        <taxon>Thermotogati</taxon>
        <taxon>Deinococcota</taxon>
        <taxon>Deinococci</taxon>
        <taxon>Thermales</taxon>
        <taxon>Thermaceae</taxon>
        <taxon>Meiothermus</taxon>
    </lineage>
</organism>
<sequence>MRDMRTIRDLRLAGLIAYLAALIAGLLASGLVHLLFRRQGQFGWEGINFYGLLEGLVFLIVFTLSLWVAKRAVKVTTTTLLSAGLFVPTSARRMARTVPVINALQSFEGNIAVLLEHGQPVGIIGIADSLVPWDEAPVVPGDTAASELGSLFRQHQIVFVADGSKVYGMITRERYFKYLGAK</sequence>
<evidence type="ECO:0000256" key="1">
    <source>
        <dbReference type="SAM" id="Phobius"/>
    </source>
</evidence>